<evidence type="ECO:0000313" key="2">
    <source>
        <dbReference type="EMBL" id="SDY47674.1"/>
    </source>
</evidence>
<sequence length="151" mass="16976">MKNLNKLIKSNDGAALIVVIVAFLVIIILSASILFLMNTNLRQARHQEHMIEAYYLAYSGIEMGYAALIANGDELLNDFIDEYNNNSSYIKEENSIIFGEGKINILISGYEEKDNLWISIKSTGILNQSGISTSMSMSFLADNKSIRKWEK</sequence>
<dbReference type="OrthoDB" id="3035618at2"/>
<dbReference type="AlphaFoldDB" id="A0A1H3K863"/>
<reference evidence="2 3" key="1">
    <citation type="submission" date="2016-10" db="EMBL/GenBank/DDBJ databases">
        <authorList>
            <person name="de Groot N.N."/>
        </authorList>
    </citation>
    <scope>NUCLEOTIDE SEQUENCE [LARGE SCALE GENOMIC DNA]</scope>
    <source>
        <strain evidence="2 3">DSM 21650</strain>
    </source>
</reference>
<gene>
    <name evidence="2" type="ORF">SAMN05660462_00151</name>
</gene>
<evidence type="ECO:0000256" key="1">
    <source>
        <dbReference type="SAM" id="Phobius"/>
    </source>
</evidence>
<organism evidence="2 3">
    <name type="scientific">Proteiniborus ethanoligenes</name>
    <dbReference type="NCBI Taxonomy" id="415015"/>
    <lineage>
        <taxon>Bacteria</taxon>
        <taxon>Bacillati</taxon>
        <taxon>Bacillota</taxon>
        <taxon>Clostridia</taxon>
        <taxon>Eubacteriales</taxon>
        <taxon>Proteiniborus</taxon>
    </lineage>
</organism>
<keyword evidence="1" id="KW-0812">Transmembrane</keyword>
<keyword evidence="1" id="KW-1133">Transmembrane helix</keyword>
<keyword evidence="3" id="KW-1185">Reference proteome</keyword>
<keyword evidence="1" id="KW-0472">Membrane</keyword>
<accession>A0A1H3K863</accession>
<protein>
    <recommendedName>
        <fullName evidence="4">PilX N-terminal</fullName>
    </recommendedName>
</protein>
<evidence type="ECO:0000313" key="3">
    <source>
        <dbReference type="Proteomes" id="UP000198625"/>
    </source>
</evidence>
<feature type="transmembrane region" description="Helical" evidence="1">
    <location>
        <begin position="14"/>
        <end position="37"/>
    </location>
</feature>
<dbReference type="RefSeq" id="WP_091725861.1">
    <property type="nucleotide sequence ID" value="NZ_FNQE01000001.1"/>
</dbReference>
<proteinExistence type="predicted"/>
<dbReference type="STRING" id="415015.SAMN05660462_00151"/>
<dbReference type="EMBL" id="FNQE01000001">
    <property type="protein sequence ID" value="SDY47674.1"/>
    <property type="molecule type" value="Genomic_DNA"/>
</dbReference>
<dbReference type="Proteomes" id="UP000198625">
    <property type="component" value="Unassembled WGS sequence"/>
</dbReference>
<name>A0A1H3K863_9FIRM</name>
<evidence type="ECO:0008006" key="4">
    <source>
        <dbReference type="Google" id="ProtNLM"/>
    </source>
</evidence>